<gene>
    <name evidence="1" type="ORF">XE10_1271</name>
</gene>
<dbReference type="EMBL" id="LGHE01000143">
    <property type="protein sequence ID" value="KUL00791.1"/>
    <property type="molecule type" value="Genomic_DNA"/>
</dbReference>
<dbReference type="Proteomes" id="UP000054598">
    <property type="component" value="Unassembled WGS sequence"/>
</dbReference>
<name>A0A101ISY1_9EURY</name>
<feature type="non-terminal residue" evidence="1">
    <location>
        <position position="27"/>
    </location>
</feature>
<evidence type="ECO:0000313" key="1">
    <source>
        <dbReference type="EMBL" id="KUL00791.1"/>
    </source>
</evidence>
<organism evidence="1 2">
    <name type="scientific">Methanoculleus marisnigri</name>
    <dbReference type="NCBI Taxonomy" id="2198"/>
    <lineage>
        <taxon>Archaea</taxon>
        <taxon>Methanobacteriati</taxon>
        <taxon>Methanobacteriota</taxon>
        <taxon>Stenosarchaea group</taxon>
        <taxon>Methanomicrobia</taxon>
        <taxon>Methanomicrobiales</taxon>
        <taxon>Methanomicrobiaceae</taxon>
        <taxon>Methanoculleus</taxon>
    </lineage>
</organism>
<accession>A0A101ISY1</accession>
<sequence length="27" mass="3026">MLYRELPIVKGDGETFVPATHPVVEEV</sequence>
<comment type="caution">
    <text evidence="1">The sequence shown here is derived from an EMBL/GenBank/DDBJ whole genome shotgun (WGS) entry which is preliminary data.</text>
</comment>
<protein>
    <submittedName>
        <fullName evidence="1">Uncharacterized protein</fullName>
    </submittedName>
</protein>
<proteinExistence type="predicted"/>
<evidence type="ECO:0000313" key="2">
    <source>
        <dbReference type="Proteomes" id="UP000054598"/>
    </source>
</evidence>
<dbReference type="AlphaFoldDB" id="A0A101ISY1"/>
<reference evidence="2" key="1">
    <citation type="journal article" date="2015" name="MBio">
        <title>Genome-Resolved Metagenomic Analysis Reveals Roles for Candidate Phyla and Other Microbial Community Members in Biogeochemical Transformations in Oil Reservoirs.</title>
        <authorList>
            <person name="Hu P."/>
            <person name="Tom L."/>
            <person name="Singh A."/>
            <person name="Thomas B.C."/>
            <person name="Baker B.J."/>
            <person name="Piceno Y.M."/>
            <person name="Andersen G.L."/>
            <person name="Banfield J.F."/>
        </authorList>
    </citation>
    <scope>NUCLEOTIDE SEQUENCE [LARGE SCALE GENOMIC DNA]</scope>
</reference>